<organism evidence="1 2">
    <name type="scientific">Neobacillus rhizophilus</name>
    <dbReference type="NCBI Taxonomy" id="2833579"/>
    <lineage>
        <taxon>Bacteria</taxon>
        <taxon>Bacillati</taxon>
        <taxon>Bacillota</taxon>
        <taxon>Bacilli</taxon>
        <taxon>Bacillales</taxon>
        <taxon>Bacillaceae</taxon>
        <taxon>Neobacillus</taxon>
    </lineage>
</organism>
<name>A0A942U1R0_9BACI</name>
<evidence type="ECO:0000313" key="1">
    <source>
        <dbReference type="EMBL" id="MBS4212965.1"/>
    </source>
</evidence>
<comment type="caution">
    <text evidence="1">The sequence shown here is derived from an EMBL/GenBank/DDBJ whole genome shotgun (WGS) entry which is preliminary data.</text>
</comment>
<protein>
    <submittedName>
        <fullName evidence="1">DUF2974 domain-containing protein</fullName>
    </submittedName>
</protein>
<keyword evidence="2" id="KW-1185">Reference proteome</keyword>
<reference evidence="1" key="1">
    <citation type="submission" date="2021-05" db="EMBL/GenBank/DDBJ databases">
        <title>Novel Bacillus species.</title>
        <authorList>
            <person name="Liu G."/>
        </authorList>
    </citation>
    <scope>NUCLEOTIDE SEQUENCE</scope>
    <source>
        <strain evidence="1">FJAT-49825</strain>
    </source>
</reference>
<dbReference type="SUPFAM" id="SSF53474">
    <property type="entry name" value="alpha/beta-Hydrolases"/>
    <property type="match status" value="1"/>
</dbReference>
<dbReference type="RefSeq" id="WP_213117482.1">
    <property type="nucleotide sequence ID" value="NZ_JAGYPF010000002.1"/>
</dbReference>
<gene>
    <name evidence="1" type="ORF">KHA99_10955</name>
</gene>
<proteinExistence type="predicted"/>
<evidence type="ECO:0000313" key="2">
    <source>
        <dbReference type="Proteomes" id="UP000679749"/>
    </source>
</evidence>
<dbReference type="AlphaFoldDB" id="A0A942U1R0"/>
<sequence length="434" mass="48811">MAEQVSLDQLKDRQIAVLNKIAYTDMPTKNWHAGDSLYKRVQAADPKLAKELKAAGLDHLVIKDYTNRNDKSGFCAIAYVDPKTGATGMSFRGTEGMDDLLHNPKDMADNTMTASIGVSPQSLEAIAFFEKNEDKSGNNYLFGHSKGGELAAEVYVTNYNNVKEVHTINPQPINPYKLSPDQLAALQRDKFDAIVVNGDIVAWLGTTLYPVRYVKNNGTQDGFFGPHAVDAMMIDKDGNAVIERNPFSGYFGQGIAALLATKILGSVQRHLMLYSFTINVMVRIGNFLVNDLPDLVHKFVDHLKKAIDRFVEFTHEVKNALKEFVGEVVNSVSSWFKKHFNSGYKYATAHPFIQVDTYKLRSYAQRLESINRRLGQIDRRMDSLYTKVGFLDLWNLIQADLFTGESYKLRKCAAYLEETADDFETVERKIMGSL</sequence>
<dbReference type="InterPro" id="IPR029058">
    <property type="entry name" value="AB_hydrolase_fold"/>
</dbReference>
<dbReference type="EMBL" id="JAGYPF010000002">
    <property type="protein sequence ID" value="MBS4212965.1"/>
    <property type="molecule type" value="Genomic_DNA"/>
</dbReference>
<accession>A0A942U1R0</accession>
<dbReference type="Proteomes" id="UP000679749">
    <property type="component" value="Unassembled WGS sequence"/>
</dbReference>